<evidence type="ECO:0000259" key="8">
    <source>
        <dbReference type="PROSITE" id="PS50940"/>
    </source>
</evidence>
<feature type="signal peptide" evidence="7">
    <location>
        <begin position="1"/>
        <end position="24"/>
    </location>
</feature>
<dbReference type="Proteomes" id="UP000277928">
    <property type="component" value="Unassembled WGS sequence"/>
</dbReference>
<dbReference type="Pfam" id="PF01607">
    <property type="entry name" value="CBM_14"/>
    <property type="match status" value="20"/>
</dbReference>
<proteinExistence type="predicted"/>
<dbReference type="PANTHER" id="PTHR23301:SF0">
    <property type="entry name" value="CHITIN-BINDING TYPE-2 DOMAIN-CONTAINING PROTEIN-RELATED"/>
    <property type="match status" value="1"/>
</dbReference>
<dbReference type="InterPro" id="IPR036508">
    <property type="entry name" value="Chitin-bd_dom_sf"/>
</dbReference>
<dbReference type="SUPFAM" id="SSF57625">
    <property type="entry name" value="Invertebrate chitin-binding proteins"/>
    <property type="match status" value="20"/>
</dbReference>
<feature type="domain" description="Chitin-binding type-2" evidence="8">
    <location>
        <begin position="2238"/>
        <end position="2293"/>
    </location>
</feature>
<evidence type="ECO:0000256" key="6">
    <source>
        <dbReference type="SAM" id="MobiDB-lite"/>
    </source>
</evidence>
<feature type="domain" description="Chitin-binding type-2" evidence="8">
    <location>
        <begin position="2142"/>
        <end position="2198"/>
    </location>
</feature>
<evidence type="ECO:0000313" key="10">
    <source>
        <dbReference type="Proteomes" id="UP000277928"/>
    </source>
</evidence>
<feature type="domain" description="Chitin-binding type-2" evidence="8">
    <location>
        <begin position="481"/>
        <end position="538"/>
    </location>
</feature>
<dbReference type="EMBL" id="UYRX01000253">
    <property type="protein sequence ID" value="VDK78641.1"/>
    <property type="molecule type" value="Genomic_DNA"/>
</dbReference>
<evidence type="ECO:0000256" key="4">
    <source>
        <dbReference type="ARBA" id="ARBA00023157"/>
    </source>
</evidence>
<evidence type="ECO:0000256" key="7">
    <source>
        <dbReference type="SAM" id="SignalP"/>
    </source>
</evidence>
<feature type="domain" description="Chitin-binding type-2" evidence="8">
    <location>
        <begin position="857"/>
        <end position="914"/>
    </location>
</feature>
<keyword evidence="1" id="KW-0147">Chitin-binding</keyword>
<organism evidence="9 10">
    <name type="scientific">Litomosoides sigmodontis</name>
    <name type="common">Filarial nematode worm</name>
    <dbReference type="NCBI Taxonomy" id="42156"/>
    <lineage>
        <taxon>Eukaryota</taxon>
        <taxon>Metazoa</taxon>
        <taxon>Ecdysozoa</taxon>
        <taxon>Nematoda</taxon>
        <taxon>Chromadorea</taxon>
        <taxon>Rhabditida</taxon>
        <taxon>Spirurina</taxon>
        <taxon>Spiruromorpha</taxon>
        <taxon>Filarioidea</taxon>
        <taxon>Onchocercidae</taxon>
        <taxon>Litomosoides</taxon>
    </lineage>
</organism>
<dbReference type="GO" id="GO:0008061">
    <property type="term" value="F:chitin binding"/>
    <property type="evidence" value="ECO:0007669"/>
    <property type="project" value="UniProtKB-KW"/>
</dbReference>
<feature type="region of interest" description="Disordered" evidence="6">
    <location>
        <begin position="1242"/>
        <end position="1270"/>
    </location>
</feature>
<feature type="domain" description="Chitin-binding type-2" evidence="8">
    <location>
        <begin position="2455"/>
        <end position="2513"/>
    </location>
</feature>
<keyword evidence="4" id="KW-1015">Disulfide bond</keyword>
<feature type="domain" description="Chitin-binding type-2" evidence="8">
    <location>
        <begin position="786"/>
        <end position="842"/>
    </location>
</feature>
<feature type="domain" description="Chitin-binding type-2" evidence="8">
    <location>
        <begin position="1435"/>
        <end position="1479"/>
    </location>
</feature>
<feature type="domain" description="Chitin-binding type-2" evidence="8">
    <location>
        <begin position="1289"/>
        <end position="1342"/>
    </location>
</feature>
<dbReference type="Gene3D" id="2.170.140.10">
    <property type="entry name" value="Chitin binding domain"/>
    <property type="match status" value="12"/>
</dbReference>
<feature type="domain" description="Chitin-binding type-2" evidence="8">
    <location>
        <begin position="2306"/>
        <end position="2365"/>
    </location>
</feature>
<feature type="domain" description="Chitin-binding type-2" evidence="8">
    <location>
        <begin position="705"/>
        <end position="762"/>
    </location>
</feature>
<feature type="domain" description="Chitin-binding type-2" evidence="8">
    <location>
        <begin position="325"/>
        <end position="382"/>
    </location>
</feature>
<feature type="domain" description="Chitin-binding type-2" evidence="8">
    <location>
        <begin position="395"/>
        <end position="452"/>
    </location>
</feature>
<dbReference type="OrthoDB" id="6020543at2759"/>
<dbReference type="PROSITE" id="PS50940">
    <property type="entry name" value="CHIT_BIND_II"/>
    <property type="match status" value="24"/>
</dbReference>
<feature type="region of interest" description="Disordered" evidence="6">
    <location>
        <begin position="1686"/>
        <end position="1723"/>
    </location>
</feature>
<sequence length="2515" mass="279192">MNIQRPTSLLLVAALTYCFVICTGVKQIQPPEFLDGSYSQVGQKWTMEHRKHRPTLVNQLHIKEEEDMNVIPRPSTKRALKLNIFDNAPHGMPDDSDKYNLKAEDLSKIWNVGKVRQLLFKPIQNKHGKRAYDSVKSHSLPISERWDGQTGSRYEEQSKAVNERRGKYRLRLGEKIDQSKCVGQKDGLFEVGPCERWYLSCRNGKAKKNFCTNGLYWNGDKSRCEPKTNNAYCQLKFDCTGKDDGVYVDGCSNVFWLCNSETASLSKCPKDLYFSCDFKETIPACGGIDQDEMKSINSQEKISRKSRQHWMEQITHKMWEPHRKQDICEKRKDGKYAMGKCYEKFIFCASGKSLIVKCRNGQLYSPEYQQCMDARNLPFCRNFTDSETTAVAGYSVSCSSLPDGTYELADCDRHFSICRNGMVSNASCGSGLVYNGQTGHCDYEFNVEKCPKFKGTEEAHEQVADTDTEIIDKTVEHYRKQNICQKWEDGMYAIAKCYGKYLFCIDGRGLVVVCSHGQLFSPEHQQCVDARKLLSCIGLGNTETTTTAGYASRCSSLPDGVYELGNCERNFLICFSGEGSIASCNPDFVYNGQTGHCDYRSKVEKCSKYRKSKQRRDKSALSHEDTDCRCKGQKDGLYAVGCTEKFYSCSNGISTGHECPKDLVFNVDSGFCDYPKNVLACGGHRLTLNDDEINVEEGGIASNLVSGCSILEDGIYGLSPCGSGYYHCLHGATSFAKCAFDLVFNPLLNRCDFRENVPACTQYNGTSNKIKAPIHGLTIKSAADDASKCENLSDGFYVEGCSRVYYGCANGEKFYMNCPWNLAFDYRSGTCDEPKNVEACRSEEAPSSLLDSTASPMPSCTTLSNGAYQFAPCLADYILCRDGITNLASCPDPLVFNPDNSRCVLQSEVEACKKVNQSTKDKPDILCAARPNGIFSHNCSKNFYICAKGRAYLFTCPDGMIYDSKFRRCGNSAEVQACVQAESSIVQLLPKPSLTSPRIIVKSDDKFCDGRPDSNYAAGVCSPIFFSCVHMKNVLMSCPETLVFDSSTNRCEDPENVAECRNNSSFSGQNVAEQLITFTVTPLCVGRKDNIYALDSCLRSYLQCDNEKGIVKYCPDDMVFDGNVSACIPKAVCNREMPIAPGGAGNGDVEKEEASKYSLPRCHELADGDYSAGCVSDFTTCVRGSGIRKKCSNSTVFSNVLRRCVSYDQCAFLMYRVLASFYPSDRLESQKEWMIEGSTVITPSASDPILPPPETSSSTEEPETIEPNQKEENGVKFCVPEVFGSPIDSIRCDNMEDGLYSLDCSNKVAICSGGWKKIYGCPKGQFFIPALAKCDESWKCIETDPCGSGFVGVVYLGKAESIVPSVPTVSTGRFSCANREDGNYGRQCSPMYIKCVQQTPILMRCQAGRLFDQRSSRCVPSDRCPTLSTTLDVSVVRCVENERFGISECNDYYYTCSNGKFLLYKCPPGRVFDNVHGVCGSKCELCGCEADDLTSMSPCSPGEVVPLGPCENTYLECSAHRTFELRQCVNDKYFDPVRFICRFQYEIAGCSGDSILVPALYRVHDSFKHPLQFNLHLTRKRHNSNRYSLRPYVQPVRITSPRNPDIFSGTFLAPSRKIFIPLINQVPRVPENSVAQSRDVKDIFRVVPSLRERISNMRTVGIIDHFHLPSNHPTYFGVSRPSVSHDSTVTLSPDPDGTISRNGAVDSLEGSGEGDNASAVTGSGRVKRQISFDTEPSEMKLEAELEKWETDLDVELEDNYASNGLNRCPEIHASNITLGICHPSFIFCTGKKNHAYLVDCRSGQLFDNELKECVSATDCILRAYRQGNGKTPCALLSDGTYALLGCSKYFLSCVSNKALLRSCESGLYYDGSKQQCDYKERIASCDPESTTYEQPSLSAKDDTRAFLEFLFCVLEYICMRYNLPQLQRSQSDVENVREEAKIEAVNADHEVSLTLPNFTCSINSTISFGCSPSFVICAGNTAYVFNCDGDLVVSSCNRIEDTPECDEQDGKQRMLSVTSDFSSSSSLTGLDDLPHTLVNLTRVSYDASSFDCVNAPDGLYASKCSPLFFVCSAGHITGFVCQDELYFNVETGFCDQKEYVTSCEGADLVNSSITSSSITEKVSLEPSLTTAQQSYRSTSAGQWECEDEFSGIMSRDCSRKFLLCIHGEGHLFFCQQGLVYNINKNRCDHMRNVAACGNKAGISFRRRAYRTSHFKNDSTSSFRVVDLRAVGSSKRRIQARCNASRDQVAAYGRCRGEYISCSPSGDLRKSYCTNGYLFDEYVGRCVPAEVCGIIDDAVVKSVSSGKEICDGVEDGTSKRIGPCLSEYYVCKKGTAIHRRCFKYLETFSATAGACVPRSSNPECLQRVTVLTDGIKRLNNTEDFCIHRSDGLYRHPTDCARIVQCFDEETFEQLPCNDGLVFNEISGGCDYKSNVQECAATSEKSEKGDDPPSVNGSNCSGNSHGDHLADKKDCSVFYRCVWGKLEKLFCPEHTVFNPALSVCDFPSAVPYCNVTM</sequence>
<feature type="domain" description="Chitin-binding type-2" evidence="8">
    <location>
        <begin position="1373"/>
        <end position="1426"/>
    </location>
</feature>
<feature type="domain" description="Chitin-binding type-2" evidence="8">
    <location>
        <begin position="178"/>
        <end position="235"/>
    </location>
</feature>
<accession>A0A3P6UMS2</accession>
<evidence type="ECO:0000256" key="3">
    <source>
        <dbReference type="ARBA" id="ARBA00022737"/>
    </source>
</evidence>
<feature type="domain" description="Chitin-binding type-2" evidence="8">
    <location>
        <begin position="924"/>
        <end position="980"/>
    </location>
</feature>
<keyword evidence="5" id="KW-0325">Glycoprotein</keyword>
<gene>
    <name evidence="9" type="ORF">NLS_LOCUS4154</name>
</gene>
<feature type="domain" description="Chitin-binding type-2" evidence="8">
    <location>
        <begin position="1830"/>
        <end position="1887"/>
    </location>
</feature>
<dbReference type="PANTHER" id="PTHR23301">
    <property type="entry name" value="CHITIN BINDING PERITROPHIN-A"/>
    <property type="match status" value="1"/>
</dbReference>
<feature type="domain" description="Chitin-binding type-2" evidence="8">
    <location>
        <begin position="1005"/>
        <end position="1062"/>
    </location>
</feature>
<keyword evidence="2 7" id="KW-0732">Signal</keyword>
<feature type="domain" description="Chitin-binding type-2" evidence="8">
    <location>
        <begin position="551"/>
        <end position="608"/>
    </location>
</feature>
<evidence type="ECO:0000256" key="1">
    <source>
        <dbReference type="ARBA" id="ARBA00022669"/>
    </source>
</evidence>
<feature type="domain" description="Chitin-binding type-2" evidence="8">
    <location>
        <begin position="1765"/>
        <end position="1821"/>
    </location>
</feature>
<evidence type="ECO:0000256" key="5">
    <source>
        <dbReference type="ARBA" id="ARBA00023180"/>
    </source>
</evidence>
<feature type="chain" id="PRO_5017923612" description="Chitin-binding type-2 domain-containing protein" evidence="7">
    <location>
        <begin position="25"/>
        <end position="2515"/>
    </location>
</feature>
<keyword evidence="3" id="KW-0677">Repeat</keyword>
<reference evidence="9 10" key="1">
    <citation type="submission" date="2018-08" db="EMBL/GenBank/DDBJ databases">
        <authorList>
            <person name="Laetsch R D."/>
            <person name="Stevens L."/>
            <person name="Kumar S."/>
            <person name="Blaxter L. M."/>
        </authorList>
    </citation>
    <scope>NUCLEOTIDE SEQUENCE [LARGE SCALE GENOMIC DNA]</scope>
</reference>
<feature type="domain" description="Chitin-binding type-2" evidence="8">
    <location>
        <begin position="2049"/>
        <end position="2105"/>
    </location>
</feature>
<protein>
    <recommendedName>
        <fullName evidence="8">Chitin-binding type-2 domain-containing protein</fullName>
    </recommendedName>
</protein>
<feature type="domain" description="Chitin-binding type-2" evidence="8">
    <location>
        <begin position="1081"/>
        <end position="1135"/>
    </location>
</feature>
<dbReference type="GO" id="GO:0005576">
    <property type="term" value="C:extracellular region"/>
    <property type="evidence" value="ECO:0007669"/>
    <property type="project" value="InterPro"/>
</dbReference>
<feature type="domain" description="Chitin-binding type-2" evidence="8">
    <location>
        <begin position="627"/>
        <end position="683"/>
    </location>
</feature>
<dbReference type="SMART" id="SM00494">
    <property type="entry name" value="ChtBD2"/>
    <property type="match status" value="27"/>
</dbReference>
<dbReference type="InterPro" id="IPR051940">
    <property type="entry name" value="Chitin_bind-dev_reg"/>
</dbReference>
<feature type="domain" description="Chitin-binding type-2" evidence="8">
    <location>
        <begin position="2381"/>
        <end position="2439"/>
    </location>
</feature>
<dbReference type="OMA" id="PNENDCG"/>
<evidence type="ECO:0000256" key="2">
    <source>
        <dbReference type="ARBA" id="ARBA00022729"/>
    </source>
</evidence>
<dbReference type="InterPro" id="IPR002557">
    <property type="entry name" value="Chitin-bd_dom"/>
</dbReference>
<dbReference type="STRING" id="42156.A0A3P6UMS2"/>
<name>A0A3P6UMS2_LITSI</name>
<evidence type="ECO:0000313" key="9">
    <source>
        <dbReference type="EMBL" id="VDK78641.1"/>
    </source>
</evidence>
<keyword evidence="10" id="KW-1185">Reference proteome</keyword>
<feature type="domain" description="Chitin-binding type-2" evidence="8">
    <location>
        <begin position="1496"/>
        <end position="1552"/>
    </location>
</feature>